<dbReference type="Gene3D" id="3.30.565.10">
    <property type="entry name" value="Histidine kinase-like ATPase, C-terminal domain"/>
    <property type="match status" value="1"/>
</dbReference>
<dbReference type="HOGENOM" id="CLU_562204_0_0_10"/>
<dbReference type="EMBL" id="ASSM01000003">
    <property type="protein sequence ID" value="EOS03309.1"/>
    <property type="molecule type" value="Genomic_DNA"/>
</dbReference>
<organism evidence="3 4">
    <name type="scientific">Bacteroides thetaiotaomicron dnLKV9</name>
    <dbReference type="NCBI Taxonomy" id="1235785"/>
    <lineage>
        <taxon>Bacteria</taxon>
        <taxon>Pseudomonadati</taxon>
        <taxon>Bacteroidota</taxon>
        <taxon>Bacteroidia</taxon>
        <taxon>Bacteroidales</taxon>
        <taxon>Bacteroidaceae</taxon>
        <taxon>Bacteroides</taxon>
    </lineage>
</organism>
<evidence type="ECO:0000313" key="3">
    <source>
        <dbReference type="EMBL" id="EOS03309.1"/>
    </source>
</evidence>
<dbReference type="RefSeq" id="WP_016267083.1">
    <property type="nucleotide sequence ID" value="NZ_KE159459.1"/>
</dbReference>
<feature type="transmembrane region" description="Helical" evidence="1">
    <location>
        <begin position="6"/>
        <end position="27"/>
    </location>
</feature>
<evidence type="ECO:0000313" key="4">
    <source>
        <dbReference type="Proteomes" id="UP000014207"/>
    </source>
</evidence>
<feature type="transmembrane region" description="Helical" evidence="1">
    <location>
        <begin position="65"/>
        <end position="85"/>
    </location>
</feature>
<comment type="caution">
    <text evidence="3">The sequence shown here is derived from an EMBL/GenBank/DDBJ whole genome shotgun (WGS) entry which is preliminary data.</text>
</comment>
<keyword evidence="1" id="KW-0812">Transmembrane</keyword>
<keyword evidence="1" id="KW-1133">Transmembrane helix</keyword>
<gene>
    <name evidence="3" type="ORF">C799_00290</name>
</gene>
<evidence type="ECO:0000259" key="2">
    <source>
        <dbReference type="Pfam" id="PF14501"/>
    </source>
</evidence>
<dbReference type="Pfam" id="PF14501">
    <property type="entry name" value="HATPase_c_5"/>
    <property type="match status" value="1"/>
</dbReference>
<dbReference type="AlphaFoldDB" id="R9HHB1"/>
<keyword evidence="1" id="KW-0472">Membrane</keyword>
<name>R9HHB1_BACT4</name>
<reference evidence="3 4" key="1">
    <citation type="submission" date="2013-04" db="EMBL/GenBank/DDBJ databases">
        <title>The Genome Sequence of Bacteroides thetaiotaomicron dnLKV9.</title>
        <authorList>
            <consortium name="The Broad Institute Genomics Platform"/>
            <consortium name="The Broad Institute Genome Sequencing Center for Infectious Disease"/>
            <person name="Earl A."/>
            <person name="Xavier R."/>
            <person name="Kuhn K."/>
            <person name="Stappenbeck T."/>
            <person name="Walker B."/>
            <person name="Young S."/>
            <person name="Zeng Q."/>
            <person name="Gargeya S."/>
            <person name="Fitzgerald M."/>
            <person name="Haas B."/>
            <person name="Abouelleil A."/>
            <person name="Allen A.W."/>
            <person name="Alvarado L."/>
            <person name="Arachchi H.M."/>
            <person name="Berlin A.M."/>
            <person name="Chapman S.B."/>
            <person name="Gainer-Dewar J."/>
            <person name="Goldberg J."/>
            <person name="Griggs A."/>
            <person name="Gujja S."/>
            <person name="Hansen M."/>
            <person name="Howarth C."/>
            <person name="Imamovic A."/>
            <person name="Ireland A."/>
            <person name="Larimer J."/>
            <person name="McCowan C."/>
            <person name="Murphy C."/>
            <person name="Pearson M."/>
            <person name="Poon T.W."/>
            <person name="Priest M."/>
            <person name="Roberts A."/>
            <person name="Saif S."/>
            <person name="Shea T."/>
            <person name="Sisk P."/>
            <person name="Sykes S."/>
            <person name="Wortman J."/>
            <person name="Nusbaum C."/>
            <person name="Birren B."/>
        </authorList>
    </citation>
    <scope>NUCLEOTIDE SEQUENCE [LARGE SCALE GENOMIC DNA]</scope>
    <source>
        <strain evidence="4">dnLKV9</strain>
    </source>
</reference>
<evidence type="ECO:0000256" key="1">
    <source>
        <dbReference type="SAM" id="Phobius"/>
    </source>
</evidence>
<dbReference type="InterPro" id="IPR036890">
    <property type="entry name" value="HATPase_C_sf"/>
</dbReference>
<dbReference type="PATRIC" id="fig|1235785.3.peg.294"/>
<proteinExistence type="predicted"/>
<feature type="transmembrane region" description="Helical" evidence="1">
    <location>
        <begin position="131"/>
        <end position="152"/>
    </location>
</feature>
<dbReference type="SUPFAM" id="SSF55874">
    <property type="entry name" value="ATPase domain of HSP90 chaperone/DNA topoisomerase II/histidine kinase"/>
    <property type="match status" value="1"/>
</dbReference>
<protein>
    <recommendedName>
        <fullName evidence="2">Sensor histidine kinase NatK-like C-terminal domain-containing protein</fullName>
    </recommendedName>
</protein>
<dbReference type="Proteomes" id="UP000014207">
    <property type="component" value="Unassembled WGS sequence"/>
</dbReference>
<accession>R9HHB1</accession>
<dbReference type="InterPro" id="IPR032834">
    <property type="entry name" value="NatK-like_C"/>
</dbReference>
<feature type="transmembrane region" description="Helical" evidence="1">
    <location>
        <begin position="39"/>
        <end position="59"/>
    </location>
</feature>
<feature type="transmembrane region" description="Helical" evidence="1">
    <location>
        <begin position="92"/>
        <end position="111"/>
    </location>
</feature>
<sequence length="485" mass="54988">MLYLQIVIWTLLVILGISYIATLITPLNTAEKDAKISYLYLLSCVLSSAIFVLLKELFLIDTAVFVWKILSIIPLCLILIICFFYKRKSVNNIFSFLGVLLLGIIPFLINLNITPSEVLLPSLKNTYSLDVIIISFVAFAAILLYMVARLLIRKNRTILESIEHLSNIVKDAENLNSSRIESFRSPYEKMLLEELTSVTNDFRRTLHKTSLDLRTLTDVSSIVRQGNNKQYDDVRPLFYEIKGEIEELKDAFATFSSYKDSKFDIAGFNNLDIIRELNHFLATPFSSIVTNGELLRKQILQKKNITSATLYIDRIISSVHLCQCVIKAYREITQVSNSFVDSSQTIKQGLSAAFDLFQLEYAKPNLNFQIEANDTVPGYSNNLIISLMSPLLQNAVCASPDYGFIEVAIKEQGSFYSITITNICIDKPDAKLLNTVGYSSKENHTGTGLLIVRHLLQLRKSGELNFEISDNKITFEIKLNKIYDK</sequence>
<feature type="domain" description="Sensor histidine kinase NatK-like C-terminal" evidence="2">
    <location>
        <begin position="384"/>
        <end position="479"/>
    </location>
</feature>